<name>A0A6P0ERT1_9ACTN</name>
<organism evidence="1 3">
    <name type="scientific">Modestobacter muralis</name>
    <dbReference type="NCBI Taxonomy" id="1608614"/>
    <lineage>
        <taxon>Bacteria</taxon>
        <taxon>Bacillati</taxon>
        <taxon>Actinomycetota</taxon>
        <taxon>Actinomycetes</taxon>
        <taxon>Geodermatophilales</taxon>
        <taxon>Geodermatophilaceae</taxon>
        <taxon>Modestobacter</taxon>
    </lineage>
</organism>
<proteinExistence type="predicted"/>
<keyword evidence="3" id="KW-1185">Reference proteome</keyword>
<evidence type="ECO:0000313" key="1">
    <source>
        <dbReference type="EMBL" id="NEK94332.1"/>
    </source>
</evidence>
<reference evidence="1 3" key="1">
    <citation type="submission" date="2020-01" db="EMBL/GenBank/DDBJ databases">
        <title>the WGS Modestobacter muralis CPCC 204518.</title>
        <authorList>
            <person name="Jiang Z."/>
        </authorList>
    </citation>
    <scope>NUCLEOTIDE SEQUENCE [LARGE SCALE GENOMIC DNA]</scope>
    <source>
        <strain evidence="1 3">DSM 100205</strain>
    </source>
</reference>
<evidence type="ECO:0000313" key="3">
    <source>
        <dbReference type="Proteomes" id="UP000468828"/>
    </source>
</evidence>
<dbReference type="Proteomes" id="UP000468828">
    <property type="component" value="Unassembled WGS sequence"/>
</dbReference>
<dbReference type="EMBL" id="JAAGWB010000022">
    <property type="protein sequence ID" value="NEN51220.1"/>
    <property type="molecule type" value="Genomic_DNA"/>
</dbReference>
<reference evidence="2 4" key="2">
    <citation type="submission" date="2020-02" db="EMBL/GenBank/DDBJ databases">
        <title>The WGS of Modestobacter muralis DSM 100205.</title>
        <authorList>
            <person name="Jiang Z."/>
        </authorList>
    </citation>
    <scope>NUCLEOTIDE SEQUENCE [LARGE SCALE GENOMIC DNA]</scope>
    <source>
        <strain evidence="2 4">DSM 100205</strain>
    </source>
</reference>
<gene>
    <name evidence="2" type="ORF">G3R41_09780</name>
    <name evidence="1" type="ORF">GCU67_09125</name>
</gene>
<dbReference type="AlphaFoldDB" id="A0A6P0ERT1"/>
<dbReference type="EMBL" id="JAAGWH010000020">
    <property type="protein sequence ID" value="NEK94332.1"/>
    <property type="molecule type" value="Genomic_DNA"/>
</dbReference>
<protein>
    <submittedName>
        <fullName evidence="1">Uncharacterized protein</fullName>
    </submittedName>
</protein>
<sequence length="118" mass="12825">MTAVEIVGDALVVTTTGLDRLGSLRRRITVPLTHVRGATADPGVAREPAGIRSPGTHVPRVVTAGSHRRDGEWTFWNLRASQQAVVVELTGERFRRLVLGVDDARAVAERVEHVLTRG</sequence>
<evidence type="ECO:0000313" key="2">
    <source>
        <dbReference type="EMBL" id="NEN51220.1"/>
    </source>
</evidence>
<comment type="caution">
    <text evidence="1">The sequence shown here is derived from an EMBL/GenBank/DDBJ whole genome shotgun (WGS) entry which is preliminary data.</text>
</comment>
<dbReference type="RefSeq" id="WP_163610914.1">
    <property type="nucleotide sequence ID" value="NZ_JAAGWB010000022.1"/>
</dbReference>
<dbReference type="Proteomes" id="UP000471152">
    <property type="component" value="Unassembled WGS sequence"/>
</dbReference>
<evidence type="ECO:0000313" key="4">
    <source>
        <dbReference type="Proteomes" id="UP000471152"/>
    </source>
</evidence>
<accession>A0A6P0ERT1</accession>